<gene>
    <name evidence="6" type="ordered locus">Hden_2645</name>
</gene>
<dbReference type="PANTHER" id="PTHR44943">
    <property type="entry name" value="CELLULOSE SYNTHASE OPERON PROTEIN C"/>
    <property type="match status" value="1"/>
</dbReference>
<evidence type="ECO:0000313" key="6">
    <source>
        <dbReference type="EMBL" id="ADJ24441.1"/>
    </source>
</evidence>
<feature type="repeat" description="TPR" evidence="3">
    <location>
        <begin position="153"/>
        <end position="186"/>
    </location>
</feature>
<dbReference type="HOGENOM" id="CLU_079829_1_0_5"/>
<accession>D8JTC3</accession>
<dbReference type="Proteomes" id="UP000002033">
    <property type="component" value="Chromosome"/>
</dbReference>
<keyword evidence="5" id="KW-0732">Signal</keyword>
<feature type="repeat" description="TPR" evidence="3">
    <location>
        <begin position="187"/>
        <end position="220"/>
    </location>
</feature>
<dbReference type="KEGG" id="hdn:Hden_2645"/>
<dbReference type="AlphaFoldDB" id="D8JTC3"/>
<dbReference type="PANTHER" id="PTHR44943:SF8">
    <property type="entry name" value="TPR REPEAT-CONTAINING PROTEIN MJ0263"/>
    <property type="match status" value="1"/>
</dbReference>
<dbReference type="Pfam" id="PF13432">
    <property type="entry name" value="TPR_16"/>
    <property type="match status" value="1"/>
</dbReference>
<proteinExistence type="predicted"/>
<feature type="signal peptide" evidence="5">
    <location>
        <begin position="1"/>
        <end position="23"/>
    </location>
</feature>
<dbReference type="OrthoDB" id="9815010at2"/>
<evidence type="ECO:0000256" key="3">
    <source>
        <dbReference type="PROSITE-ProRule" id="PRU00339"/>
    </source>
</evidence>
<evidence type="ECO:0000256" key="1">
    <source>
        <dbReference type="ARBA" id="ARBA00022737"/>
    </source>
</evidence>
<evidence type="ECO:0000256" key="2">
    <source>
        <dbReference type="ARBA" id="ARBA00022803"/>
    </source>
</evidence>
<keyword evidence="2 3" id="KW-0802">TPR repeat</keyword>
<feature type="chain" id="PRO_5003116211" evidence="5">
    <location>
        <begin position="24"/>
        <end position="239"/>
    </location>
</feature>
<reference evidence="7" key="1">
    <citation type="journal article" date="2011" name="J. Bacteriol.">
        <title>Genome sequences of eight morphologically diverse alphaproteobacteria.</title>
        <authorList>
            <consortium name="US DOE Joint Genome Institute"/>
            <person name="Brown P.J."/>
            <person name="Kysela D.T."/>
            <person name="Buechlein A."/>
            <person name="Hemmerich C."/>
            <person name="Brun Y.V."/>
        </authorList>
    </citation>
    <scope>NUCLEOTIDE SEQUENCE [LARGE SCALE GENOMIC DNA]</scope>
    <source>
        <strain evidence="7">ATCC 51888 / DSM 1869 / NCIB 11706 / TK 0415</strain>
    </source>
</reference>
<evidence type="ECO:0000256" key="4">
    <source>
        <dbReference type="SAM" id="MobiDB-lite"/>
    </source>
</evidence>
<dbReference type="InterPro" id="IPR051685">
    <property type="entry name" value="Ycf3/AcsC/BcsC/TPR_MFPF"/>
</dbReference>
<organism evidence="6 7">
    <name type="scientific">Hyphomicrobium denitrificans (strain ATCC 51888 / DSM 1869 / NCIMB 11706 / TK 0415)</name>
    <dbReference type="NCBI Taxonomy" id="582899"/>
    <lineage>
        <taxon>Bacteria</taxon>
        <taxon>Pseudomonadati</taxon>
        <taxon>Pseudomonadota</taxon>
        <taxon>Alphaproteobacteria</taxon>
        <taxon>Hyphomicrobiales</taxon>
        <taxon>Hyphomicrobiaceae</taxon>
        <taxon>Hyphomicrobium</taxon>
    </lineage>
</organism>
<protein>
    <submittedName>
        <fullName evidence="6">Tetratricopeptide TPR_2 repeat protein</fullName>
    </submittedName>
</protein>
<sequence precursor="true">MRANARILVVGLALAAGIAPAAADDELLKTQPFPEKQVPAQPPPPPSQKRETPPPTAPRTAEHGDPGMMGLPWPKSPEEASKTLSNLYAFLATTDDHRLGGEIGASIERLWRLCGGDTVNLLIDRAELFSSKNENDKALPLLDAAVDLAPDYAEAWSHRAYIEYRLNNYPAALGDLRRALALDPNHFRALDGMAKILTQMGEKKAALEAYDQLLKIHPNIEGAETARDELKKAVEGQGI</sequence>
<evidence type="ECO:0000313" key="7">
    <source>
        <dbReference type="Proteomes" id="UP000002033"/>
    </source>
</evidence>
<feature type="compositionally biased region" description="Pro residues" evidence="4">
    <location>
        <begin position="40"/>
        <end position="57"/>
    </location>
</feature>
<keyword evidence="7" id="KW-1185">Reference proteome</keyword>
<name>D8JTC3_HYPDA</name>
<dbReference type="eggNOG" id="COG0457">
    <property type="taxonomic scope" value="Bacteria"/>
</dbReference>
<dbReference type="Pfam" id="PF13174">
    <property type="entry name" value="TPR_6"/>
    <property type="match status" value="1"/>
</dbReference>
<dbReference type="PROSITE" id="PS50005">
    <property type="entry name" value="TPR"/>
    <property type="match status" value="2"/>
</dbReference>
<dbReference type="SUPFAM" id="SSF48452">
    <property type="entry name" value="TPR-like"/>
    <property type="match status" value="1"/>
</dbReference>
<dbReference type="SMART" id="SM00028">
    <property type="entry name" value="TPR"/>
    <property type="match status" value="3"/>
</dbReference>
<dbReference type="STRING" id="582899.Hden_2645"/>
<dbReference type="EMBL" id="CP002083">
    <property type="protein sequence ID" value="ADJ24441.1"/>
    <property type="molecule type" value="Genomic_DNA"/>
</dbReference>
<dbReference type="Gene3D" id="1.25.40.10">
    <property type="entry name" value="Tetratricopeptide repeat domain"/>
    <property type="match status" value="1"/>
</dbReference>
<dbReference type="InterPro" id="IPR011990">
    <property type="entry name" value="TPR-like_helical_dom_sf"/>
</dbReference>
<feature type="region of interest" description="Disordered" evidence="4">
    <location>
        <begin position="28"/>
        <end position="76"/>
    </location>
</feature>
<dbReference type="RefSeq" id="WP_013216600.1">
    <property type="nucleotide sequence ID" value="NC_014313.1"/>
</dbReference>
<keyword evidence="1" id="KW-0677">Repeat</keyword>
<evidence type="ECO:0000256" key="5">
    <source>
        <dbReference type="SAM" id="SignalP"/>
    </source>
</evidence>
<dbReference type="InterPro" id="IPR019734">
    <property type="entry name" value="TPR_rpt"/>
</dbReference>